<evidence type="ECO:0000313" key="2">
    <source>
        <dbReference type="Proteomes" id="UP000467840"/>
    </source>
</evidence>
<dbReference type="Proteomes" id="UP000467840">
    <property type="component" value="Chromosome 10"/>
</dbReference>
<dbReference type="AlphaFoldDB" id="A0A6A6N7Y6"/>
<evidence type="ECO:0000313" key="1">
    <source>
        <dbReference type="EMBL" id="KAF2320955.1"/>
    </source>
</evidence>
<proteinExistence type="predicted"/>
<accession>A0A6A6N7Y6</accession>
<reference evidence="1 2" key="1">
    <citation type="journal article" date="2020" name="Mol. Plant">
        <title>The Chromosome-Based Rubber Tree Genome Provides New Insights into Spurge Genome Evolution and Rubber Biosynthesis.</title>
        <authorList>
            <person name="Liu J."/>
            <person name="Shi C."/>
            <person name="Shi C.C."/>
            <person name="Li W."/>
            <person name="Zhang Q.J."/>
            <person name="Zhang Y."/>
            <person name="Li K."/>
            <person name="Lu H.F."/>
            <person name="Shi C."/>
            <person name="Zhu S.T."/>
            <person name="Xiao Z.Y."/>
            <person name="Nan H."/>
            <person name="Yue Y."/>
            <person name="Zhu X.G."/>
            <person name="Wu Y."/>
            <person name="Hong X.N."/>
            <person name="Fan G.Y."/>
            <person name="Tong Y."/>
            <person name="Zhang D."/>
            <person name="Mao C.L."/>
            <person name="Liu Y.L."/>
            <person name="Hao S.J."/>
            <person name="Liu W.Q."/>
            <person name="Lv M.Q."/>
            <person name="Zhang H.B."/>
            <person name="Liu Y."/>
            <person name="Hu-Tang G.R."/>
            <person name="Wang J.P."/>
            <person name="Wang J.H."/>
            <person name="Sun Y.H."/>
            <person name="Ni S.B."/>
            <person name="Chen W.B."/>
            <person name="Zhang X.C."/>
            <person name="Jiao Y.N."/>
            <person name="Eichler E.E."/>
            <person name="Li G.H."/>
            <person name="Liu X."/>
            <person name="Gao L.Z."/>
        </authorList>
    </citation>
    <scope>NUCLEOTIDE SEQUENCE [LARGE SCALE GENOMIC DNA]</scope>
    <source>
        <strain evidence="2">cv. GT1</strain>
        <tissue evidence="1">Leaf</tissue>
    </source>
</reference>
<name>A0A6A6N7Y6_HEVBR</name>
<protein>
    <submittedName>
        <fullName evidence="1">Uncharacterized protein</fullName>
    </submittedName>
</protein>
<dbReference type="EMBL" id="JAAGAX010000003">
    <property type="protein sequence ID" value="KAF2320955.1"/>
    <property type="molecule type" value="Genomic_DNA"/>
</dbReference>
<gene>
    <name evidence="1" type="ORF">GH714_032208</name>
</gene>
<comment type="caution">
    <text evidence="1">The sequence shown here is derived from an EMBL/GenBank/DDBJ whole genome shotgun (WGS) entry which is preliminary data.</text>
</comment>
<organism evidence="1 2">
    <name type="scientific">Hevea brasiliensis</name>
    <name type="common">Para rubber tree</name>
    <name type="synonym">Siphonia brasiliensis</name>
    <dbReference type="NCBI Taxonomy" id="3981"/>
    <lineage>
        <taxon>Eukaryota</taxon>
        <taxon>Viridiplantae</taxon>
        <taxon>Streptophyta</taxon>
        <taxon>Embryophyta</taxon>
        <taxon>Tracheophyta</taxon>
        <taxon>Spermatophyta</taxon>
        <taxon>Magnoliopsida</taxon>
        <taxon>eudicotyledons</taxon>
        <taxon>Gunneridae</taxon>
        <taxon>Pentapetalae</taxon>
        <taxon>rosids</taxon>
        <taxon>fabids</taxon>
        <taxon>Malpighiales</taxon>
        <taxon>Euphorbiaceae</taxon>
        <taxon>Crotonoideae</taxon>
        <taxon>Micrandreae</taxon>
        <taxon>Hevea</taxon>
    </lineage>
</organism>
<sequence length="160" mass="17529">MVMERENSSAIRGDSIGHNRAMERIGLLSSLLKVESQDCIKLPRSGTASHRSGIKGDSARGQSGIVELVGQGPNLFYLLGQDLWEIVGGAKMSPSTNSKDLKKWKVRARSSILKTTYLGPLWRMQILGSVRLEQGTVTSLIEEKGTIKGVQYKTKTGQEL</sequence>
<keyword evidence="2" id="KW-1185">Reference proteome</keyword>